<dbReference type="Pfam" id="PF12773">
    <property type="entry name" value="DZR"/>
    <property type="match status" value="1"/>
</dbReference>
<evidence type="ECO:0000313" key="3">
    <source>
        <dbReference type="EMBL" id="CAA9390251.1"/>
    </source>
</evidence>
<evidence type="ECO:0000259" key="1">
    <source>
        <dbReference type="Pfam" id="PF12773"/>
    </source>
</evidence>
<dbReference type="EMBL" id="CADCUR010000075">
    <property type="protein sequence ID" value="CAA9390251.1"/>
    <property type="molecule type" value="Genomic_DNA"/>
</dbReference>
<dbReference type="InterPro" id="IPR036013">
    <property type="entry name" value="Band_7/SPFH_dom_sf"/>
</dbReference>
<gene>
    <name evidence="3" type="ORF">AVDCRST_MAG74-1053</name>
</gene>
<protein>
    <submittedName>
        <fullName evidence="3">Virion core protein (Lumpy skin disease virus)</fullName>
    </submittedName>
</protein>
<dbReference type="CDD" id="cd03408">
    <property type="entry name" value="SPFH_like_u1"/>
    <property type="match status" value="1"/>
</dbReference>
<dbReference type="InterPro" id="IPR025874">
    <property type="entry name" value="DZR"/>
</dbReference>
<sequence>MGIFDRVKEAAMNQFIEVIEWLDDSGNTILYRFPVYQQEIKNGAQLIVRESQTAVFVFEGQVADVFTPGRYTVDGGNTPILSKLGAWKFGFNSPMKSEVYFVNTKQFTDLKWGTANPIMLRDADFGIVRLRAFGAYSLRVADPSMFIKEVAGTNAHFQTEDIDEQLKRAIVTEFSDALGELKIPALDLAAQYKEIGGAIREKINGDFNSYGLEVTKFYVENISLPPEVEEAMDRRASMGALGDANRYMQFQAADALRDAAQNEGGGAGLGAGLGAGFAVGGQMANAFGNMGGQQGGQGQSSQTQTVACPSCGKQNAAGTKFCGDCGAKMETTKVPCVKCGAELREGAKFCSECGSSQEKAKCQNCQAELALGAKFCPECGTKTETATE</sequence>
<evidence type="ECO:0000259" key="2">
    <source>
        <dbReference type="Pfam" id="PF13421"/>
    </source>
</evidence>
<dbReference type="PANTHER" id="PTHR37826">
    <property type="entry name" value="FLOTILLIN BAND_7_5 DOMAIN PROTEIN"/>
    <property type="match status" value="1"/>
</dbReference>
<accession>A0A6J4NNI5</accession>
<dbReference type="SUPFAM" id="SSF117892">
    <property type="entry name" value="Band 7/SPFH domain"/>
    <property type="match status" value="1"/>
</dbReference>
<dbReference type="PANTHER" id="PTHR37826:SF2">
    <property type="entry name" value="ZINC-RIBBON DOMAIN-CONTAINING PROTEIN"/>
    <property type="match status" value="1"/>
</dbReference>
<feature type="domain" description="DZANK-type" evidence="1">
    <location>
        <begin position="336"/>
        <end position="380"/>
    </location>
</feature>
<dbReference type="AlphaFoldDB" id="A0A6J4NNI5"/>
<dbReference type="Gene3D" id="3.30.479.30">
    <property type="entry name" value="Band 7 domain"/>
    <property type="match status" value="1"/>
</dbReference>
<proteinExistence type="predicted"/>
<organism evidence="3">
    <name type="scientific">uncultured Pyrinomonadaceae bacterium</name>
    <dbReference type="NCBI Taxonomy" id="2283094"/>
    <lineage>
        <taxon>Bacteria</taxon>
        <taxon>Pseudomonadati</taxon>
        <taxon>Acidobacteriota</taxon>
        <taxon>Blastocatellia</taxon>
        <taxon>Blastocatellales</taxon>
        <taxon>Pyrinomonadaceae</taxon>
        <taxon>environmental samples</taxon>
    </lineage>
</organism>
<reference evidence="3" key="1">
    <citation type="submission" date="2020-02" db="EMBL/GenBank/DDBJ databases">
        <authorList>
            <person name="Meier V. D."/>
        </authorList>
    </citation>
    <scope>NUCLEOTIDE SEQUENCE</scope>
    <source>
        <strain evidence="3">AVDCRST_MAG74</strain>
    </source>
</reference>
<dbReference type="Pfam" id="PF13421">
    <property type="entry name" value="Band_7_1"/>
    <property type="match status" value="1"/>
</dbReference>
<feature type="domain" description="SPFH" evidence="2">
    <location>
        <begin position="31"/>
        <end position="239"/>
    </location>
</feature>
<name>A0A6J4NNI5_9BACT</name>
<dbReference type="InterPro" id="IPR033880">
    <property type="entry name" value="SPFH_YdjI"/>
</dbReference>